<organism evidence="2 3">
    <name type="scientific">Guyanagaster necrorhizus</name>
    <dbReference type="NCBI Taxonomy" id="856835"/>
    <lineage>
        <taxon>Eukaryota</taxon>
        <taxon>Fungi</taxon>
        <taxon>Dikarya</taxon>
        <taxon>Basidiomycota</taxon>
        <taxon>Agaricomycotina</taxon>
        <taxon>Agaricomycetes</taxon>
        <taxon>Agaricomycetidae</taxon>
        <taxon>Agaricales</taxon>
        <taxon>Marasmiineae</taxon>
        <taxon>Physalacriaceae</taxon>
        <taxon>Guyanagaster</taxon>
    </lineage>
</organism>
<dbReference type="EMBL" id="MU250550">
    <property type="protein sequence ID" value="KAG7442628.1"/>
    <property type="molecule type" value="Genomic_DNA"/>
</dbReference>
<evidence type="ECO:0000313" key="3">
    <source>
        <dbReference type="Proteomes" id="UP000812287"/>
    </source>
</evidence>
<keyword evidence="3" id="KW-1185">Reference proteome</keyword>
<evidence type="ECO:0000313" key="2">
    <source>
        <dbReference type="EMBL" id="KAG7442628.1"/>
    </source>
</evidence>
<gene>
    <name evidence="2" type="ORF">BT62DRAFT_379065</name>
</gene>
<feature type="region of interest" description="Disordered" evidence="1">
    <location>
        <begin position="130"/>
        <end position="155"/>
    </location>
</feature>
<dbReference type="RefSeq" id="XP_043036128.1">
    <property type="nucleotide sequence ID" value="XM_043180709.1"/>
</dbReference>
<sequence length="155" mass="17817">MLRKQSPSQGVVRKPKERILQTRAKWNISRMFPSSFMPMGLSFYRFNVTRSTRRADAGMIQQGHQKFDLGCALVLLSGNTLRRLSSVSAVKVWKSSWMLCSRGRRFSDPSCLNRKREVTKPSKDTAIIETSSTEQRSRRFALKDSAPCHRQPPRI</sequence>
<name>A0A9P7VL90_9AGAR</name>
<comment type="caution">
    <text evidence="2">The sequence shown here is derived from an EMBL/GenBank/DDBJ whole genome shotgun (WGS) entry which is preliminary data.</text>
</comment>
<dbReference type="AlphaFoldDB" id="A0A9P7VL90"/>
<proteinExistence type="predicted"/>
<accession>A0A9P7VL90</accession>
<dbReference type="GeneID" id="66103005"/>
<dbReference type="Proteomes" id="UP000812287">
    <property type="component" value="Unassembled WGS sequence"/>
</dbReference>
<evidence type="ECO:0000256" key="1">
    <source>
        <dbReference type="SAM" id="MobiDB-lite"/>
    </source>
</evidence>
<reference evidence="2" key="1">
    <citation type="submission" date="2020-11" db="EMBL/GenBank/DDBJ databases">
        <title>Adaptations for nitrogen fixation in a non-lichenized fungal sporocarp promotes dispersal by wood-feeding termites.</title>
        <authorList>
            <consortium name="DOE Joint Genome Institute"/>
            <person name="Koch R.A."/>
            <person name="Yoon G."/>
            <person name="Arayal U."/>
            <person name="Lail K."/>
            <person name="Amirebrahimi M."/>
            <person name="Labutti K."/>
            <person name="Lipzen A."/>
            <person name="Riley R."/>
            <person name="Barry K."/>
            <person name="Henrissat B."/>
            <person name="Grigoriev I.V."/>
            <person name="Herr J.R."/>
            <person name="Aime M.C."/>
        </authorList>
    </citation>
    <scope>NUCLEOTIDE SEQUENCE</scope>
    <source>
        <strain evidence="2">MCA 3950</strain>
    </source>
</reference>
<protein>
    <submittedName>
        <fullName evidence="2">Uncharacterized protein</fullName>
    </submittedName>
</protein>